<evidence type="ECO:0000313" key="15">
    <source>
        <dbReference type="Proteomes" id="UP000717696"/>
    </source>
</evidence>
<comment type="caution">
    <text evidence="14">The sequence shown here is derived from an EMBL/GenBank/DDBJ whole genome shotgun (WGS) entry which is preliminary data.</text>
</comment>
<feature type="transmembrane region" description="Helical" evidence="11">
    <location>
        <begin position="211"/>
        <end position="231"/>
    </location>
</feature>
<feature type="transmembrane region" description="Helical" evidence="11">
    <location>
        <begin position="769"/>
        <end position="789"/>
    </location>
</feature>
<keyword evidence="15" id="KW-1185">Reference proteome</keyword>
<dbReference type="SUPFAM" id="SSF52540">
    <property type="entry name" value="P-loop containing nucleoside triphosphate hydrolases"/>
    <property type="match status" value="2"/>
</dbReference>
<dbReference type="InterPro" id="IPR011527">
    <property type="entry name" value="ABC1_TM_dom"/>
</dbReference>
<dbReference type="Proteomes" id="UP000717696">
    <property type="component" value="Unassembled WGS sequence"/>
</dbReference>
<feature type="transmembrane region" description="Helical" evidence="11">
    <location>
        <begin position="952"/>
        <end position="974"/>
    </location>
</feature>
<evidence type="ECO:0000313" key="14">
    <source>
        <dbReference type="EMBL" id="KAH7136669.1"/>
    </source>
</evidence>
<dbReference type="InterPro" id="IPR017871">
    <property type="entry name" value="ABC_transporter-like_CS"/>
</dbReference>
<proteinExistence type="inferred from homology"/>
<dbReference type="PROSITE" id="PS50929">
    <property type="entry name" value="ABC_TM1F"/>
    <property type="match status" value="2"/>
</dbReference>
<evidence type="ECO:0000259" key="13">
    <source>
        <dbReference type="PROSITE" id="PS50929"/>
    </source>
</evidence>
<keyword evidence="7" id="KW-0067">ATP-binding</keyword>
<dbReference type="Gene3D" id="1.20.1560.10">
    <property type="entry name" value="ABC transporter type 1, transmembrane domain"/>
    <property type="match status" value="1"/>
</dbReference>
<keyword evidence="6" id="KW-0547">Nucleotide-binding</keyword>
<feature type="domain" description="ABC transporter" evidence="12">
    <location>
        <begin position="1056"/>
        <end position="1294"/>
    </location>
</feature>
<dbReference type="FunFam" id="3.40.50.300:FF:001797">
    <property type="entry name" value="ABC transporter, putative"/>
    <property type="match status" value="1"/>
</dbReference>
<dbReference type="InterPro" id="IPR039421">
    <property type="entry name" value="Type_1_exporter"/>
</dbReference>
<dbReference type="InterPro" id="IPR003593">
    <property type="entry name" value="AAA+_ATPase"/>
</dbReference>
<dbReference type="PANTHER" id="PTHR43394:SF11">
    <property type="entry name" value="ATP-BINDING CASSETTE TRANSPORTER"/>
    <property type="match status" value="1"/>
</dbReference>
<feature type="transmembrane region" description="Helical" evidence="11">
    <location>
        <begin position="314"/>
        <end position="339"/>
    </location>
</feature>
<sequence length="1302" mass="142400">MIVQQPGQHGKLPSDTQQPIEDVLSDGDSGSSATEQQQLDTQVNSDAVTTTQQDENGGGDAKSDNKDSGFKYYLRVFTYNDLRGWIFNAIAIVAMIAAGTVLPIMDIIFGRFINAFNGFVNGTLSPAGYRSEVGKYSLYFIYLFIAKFVLTYIWTMLISLTAIRTTKALRIDFVRQTLRQEVSFFDSPSSSISGQITTNGNLINHGISEKLGLIITGLSTFFAAFIVAFAVQWKLTLIVVCIVPVNIIVTVICVAIDIGYEYAMFDIYSRSGSLAEEAFATIRTAHAFWAFPKLSKRFTSILNDAGKIGAKKSLVYAILFPTEFFCIFSGYGLAFWQGIRMYSTGEITQPGTVVTVIFAVLVAATALTQIAPQTIAISKATAAAQEMFQMIDRESKIDSLSEEGDTIPIFRGDIKLRSLRFAYPSRPDIPVLQGLDLDIPAEKTTAFVGSSGSGKSTIFGLLERWYQKGDGSITLDGHPVEQLNLKWLRTNIRMVQQEPTLFSGSIFQNVADGLTGTDLVNLPEDERRKLVVTACEAAFAHDFIERLPNGYDTVIGERGASLSGGQKQRVVIARSIISNPKVLMLDEATSALDPNAEKIVQRALNNVAKGRTMIVIAHRLSTIRDADNIIVMAKGAAIEQGSHNDLIDFGGVYSRLVRLQDLGHGGVAAQEEAEAEKEEPLALLETVISHASAYATHDVSDKNIVNYGLLKCLYIIMMEQKSIWWPNGVILILISLFGGLTYPAIAILFSRTMNAFANVDVKEGNFYSLMFFVVALANAVIYAAGGWAANNIGQHVMKVYRGEIFNNTLRQDMTFFDDPDHGTGSLVSRLSTEPTSIQELLSMNVALILINMVTVLSSSILAIAYGWKLGLTLVFGALPVLVFSGYVRVRLEYKFDVDTAARFAKSSNLASEAVLGIRTVSSLALEGAVIERYSSALEGLANEAIAGLGWKMLFYALSQSASFLAMALGFWYGGRLVSTGEYTTEQFYIIFIGVVFSGESAAIFFQYSTSVSKARTAINYILRLRKQVVLHDDEGDDADASSASSEKRETGNGPEVICNAVGFAYPRRPKLQVLRDIDIKIESGKMVALVGASGCGKSTMVALLERFYDPTTGELRSDGQDIKTRNRRLYRRDIALVQQEPVLYQGSIRDNISLGVETGIPDDEAIIDCLKQANIYDFVASLPEGLNTPCGNQGLSLSGGQRQRIAIARALIRRPRLLLLDEATSALDTESEKVVKEALDRAAQGRTTVAVAHRLSTIRDADVIVVFAGGRVVQMGTHEELVARRGLYYEMVLGQSLDREGN</sequence>
<organism evidence="14 15">
    <name type="scientific">Dactylonectria estremocensis</name>
    <dbReference type="NCBI Taxonomy" id="1079267"/>
    <lineage>
        <taxon>Eukaryota</taxon>
        <taxon>Fungi</taxon>
        <taxon>Dikarya</taxon>
        <taxon>Ascomycota</taxon>
        <taxon>Pezizomycotina</taxon>
        <taxon>Sordariomycetes</taxon>
        <taxon>Hypocreomycetidae</taxon>
        <taxon>Hypocreales</taxon>
        <taxon>Nectriaceae</taxon>
        <taxon>Dactylonectria</taxon>
    </lineage>
</organism>
<dbReference type="InterPro" id="IPR003439">
    <property type="entry name" value="ABC_transporter-like_ATP-bd"/>
</dbReference>
<evidence type="ECO:0000256" key="3">
    <source>
        <dbReference type="ARBA" id="ARBA00022448"/>
    </source>
</evidence>
<dbReference type="PROSITE" id="PS50893">
    <property type="entry name" value="ABC_TRANSPORTER_2"/>
    <property type="match status" value="2"/>
</dbReference>
<dbReference type="Gene3D" id="3.40.50.300">
    <property type="entry name" value="P-loop containing nucleotide triphosphate hydrolases"/>
    <property type="match status" value="2"/>
</dbReference>
<dbReference type="Pfam" id="PF00005">
    <property type="entry name" value="ABC_tran"/>
    <property type="match status" value="2"/>
</dbReference>
<dbReference type="GO" id="GO:0005524">
    <property type="term" value="F:ATP binding"/>
    <property type="evidence" value="ECO:0007669"/>
    <property type="project" value="UniProtKB-KW"/>
</dbReference>
<dbReference type="FunFam" id="3.40.50.300:FF:000913">
    <property type="entry name" value="ABC multidrug transporter SitT"/>
    <property type="match status" value="1"/>
</dbReference>
<dbReference type="Pfam" id="PF00664">
    <property type="entry name" value="ABC_membrane"/>
    <property type="match status" value="2"/>
</dbReference>
<name>A0A9P9J046_9HYPO</name>
<dbReference type="EMBL" id="JAGMUU010000016">
    <property type="protein sequence ID" value="KAH7136669.1"/>
    <property type="molecule type" value="Genomic_DNA"/>
</dbReference>
<feature type="transmembrane region" description="Helical" evidence="11">
    <location>
        <begin position="139"/>
        <end position="163"/>
    </location>
</feature>
<feature type="domain" description="ABC transporter" evidence="12">
    <location>
        <begin position="414"/>
        <end position="659"/>
    </location>
</feature>
<keyword evidence="4 11" id="KW-0812">Transmembrane</keyword>
<gene>
    <name evidence="14" type="ORF">B0J13DRAFT_479219</name>
</gene>
<feature type="transmembrane region" description="Helical" evidence="11">
    <location>
        <begin position="724"/>
        <end position="749"/>
    </location>
</feature>
<dbReference type="SUPFAM" id="SSF90123">
    <property type="entry name" value="ABC transporter transmembrane region"/>
    <property type="match status" value="2"/>
</dbReference>
<feature type="compositionally biased region" description="Polar residues" evidence="10">
    <location>
        <begin position="28"/>
        <end position="55"/>
    </location>
</feature>
<feature type="transmembrane region" description="Helical" evidence="11">
    <location>
        <begin position="986"/>
        <end position="1005"/>
    </location>
</feature>
<accession>A0A9P9J046</accession>
<keyword evidence="3" id="KW-0813">Transport</keyword>
<feature type="transmembrane region" description="Helical" evidence="11">
    <location>
        <begin position="85"/>
        <end position="109"/>
    </location>
</feature>
<dbReference type="InterPro" id="IPR036640">
    <property type="entry name" value="ABC1_TM_sf"/>
</dbReference>
<evidence type="ECO:0000259" key="12">
    <source>
        <dbReference type="PROSITE" id="PS50893"/>
    </source>
</evidence>
<comment type="similarity">
    <text evidence="2">Belongs to the ABC transporter superfamily. ABCB family. Multidrug resistance exporter (TC 3.A.1.201) subfamily.</text>
</comment>
<keyword evidence="9 11" id="KW-0472">Membrane</keyword>
<comment type="subcellular location">
    <subcellularLocation>
        <location evidence="1">Membrane</location>
        <topology evidence="1">Multi-pass membrane protein</topology>
    </subcellularLocation>
</comment>
<evidence type="ECO:0000256" key="2">
    <source>
        <dbReference type="ARBA" id="ARBA00007577"/>
    </source>
</evidence>
<evidence type="ECO:0000256" key="10">
    <source>
        <dbReference type="SAM" id="MobiDB-lite"/>
    </source>
</evidence>
<dbReference type="CDD" id="cd18578">
    <property type="entry name" value="ABC_6TM_Pgp_ABCB1_D2_like"/>
    <property type="match status" value="1"/>
</dbReference>
<evidence type="ECO:0000256" key="9">
    <source>
        <dbReference type="ARBA" id="ARBA00023136"/>
    </source>
</evidence>
<evidence type="ECO:0000256" key="8">
    <source>
        <dbReference type="ARBA" id="ARBA00022989"/>
    </source>
</evidence>
<feature type="transmembrane region" description="Helical" evidence="11">
    <location>
        <begin position="351"/>
        <end position="371"/>
    </location>
</feature>
<dbReference type="SMART" id="SM00382">
    <property type="entry name" value="AAA"/>
    <property type="match status" value="2"/>
</dbReference>
<dbReference type="PROSITE" id="PS00211">
    <property type="entry name" value="ABC_TRANSPORTER_1"/>
    <property type="match status" value="2"/>
</dbReference>
<keyword evidence="5" id="KW-0677">Repeat</keyword>
<reference evidence="14" key="1">
    <citation type="journal article" date="2021" name="Nat. Commun.">
        <title>Genetic determinants of endophytism in the Arabidopsis root mycobiome.</title>
        <authorList>
            <person name="Mesny F."/>
            <person name="Miyauchi S."/>
            <person name="Thiergart T."/>
            <person name="Pickel B."/>
            <person name="Atanasova L."/>
            <person name="Karlsson M."/>
            <person name="Huettel B."/>
            <person name="Barry K.W."/>
            <person name="Haridas S."/>
            <person name="Chen C."/>
            <person name="Bauer D."/>
            <person name="Andreopoulos W."/>
            <person name="Pangilinan J."/>
            <person name="LaButti K."/>
            <person name="Riley R."/>
            <person name="Lipzen A."/>
            <person name="Clum A."/>
            <person name="Drula E."/>
            <person name="Henrissat B."/>
            <person name="Kohler A."/>
            <person name="Grigoriev I.V."/>
            <person name="Martin F.M."/>
            <person name="Hacquard S."/>
        </authorList>
    </citation>
    <scope>NUCLEOTIDE SEQUENCE</scope>
    <source>
        <strain evidence="14">MPI-CAGE-AT-0021</strain>
    </source>
</reference>
<dbReference type="GO" id="GO:0015421">
    <property type="term" value="F:ABC-type oligopeptide transporter activity"/>
    <property type="evidence" value="ECO:0007669"/>
    <property type="project" value="TreeGrafter"/>
</dbReference>
<feature type="domain" description="ABC transmembrane type-1" evidence="13">
    <location>
        <begin position="729"/>
        <end position="1013"/>
    </location>
</feature>
<dbReference type="PANTHER" id="PTHR43394">
    <property type="entry name" value="ATP-DEPENDENT PERMEASE MDL1, MITOCHONDRIAL"/>
    <property type="match status" value="1"/>
</dbReference>
<feature type="domain" description="ABC transmembrane type-1" evidence="13">
    <location>
        <begin position="89"/>
        <end position="379"/>
    </location>
</feature>
<feature type="transmembrane region" description="Helical" evidence="11">
    <location>
        <begin position="845"/>
        <end position="865"/>
    </location>
</feature>
<keyword evidence="14" id="KW-0378">Hydrolase</keyword>
<evidence type="ECO:0000256" key="4">
    <source>
        <dbReference type="ARBA" id="ARBA00022692"/>
    </source>
</evidence>
<evidence type="ECO:0000256" key="6">
    <source>
        <dbReference type="ARBA" id="ARBA00022741"/>
    </source>
</evidence>
<dbReference type="GO" id="GO:0016887">
    <property type="term" value="F:ATP hydrolysis activity"/>
    <property type="evidence" value="ECO:0007669"/>
    <property type="project" value="InterPro"/>
</dbReference>
<dbReference type="GO" id="GO:0005743">
    <property type="term" value="C:mitochondrial inner membrane"/>
    <property type="evidence" value="ECO:0007669"/>
    <property type="project" value="TreeGrafter"/>
</dbReference>
<evidence type="ECO:0000256" key="11">
    <source>
        <dbReference type="SAM" id="Phobius"/>
    </source>
</evidence>
<dbReference type="OrthoDB" id="6500128at2759"/>
<dbReference type="CDD" id="cd18577">
    <property type="entry name" value="ABC_6TM_Pgp_ABCB1_D1_like"/>
    <property type="match status" value="1"/>
</dbReference>
<feature type="region of interest" description="Disordered" evidence="10">
    <location>
        <begin position="1"/>
        <end position="64"/>
    </location>
</feature>
<keyword evidence="8 11" id="KW-1133">Transmembrane helix</keyword>
<dbReference type="GO" id="GO:0090374">
    <property type="term" value="P:oligopeptide export from mitochondrion"/>
    <property type="evidence" value="ECO:0007669"/>
    <property type="project" value="TreeGrafter"/>
</dbReference>
<evidence type="ECO:0000256" key="5">
    <source>
        <dbReference type="ARBA" id="ARBA00022737"/>
    </source>
</evidence>
<feature type="transmembrane region" description="Helical" evidence="11">
    <location>
        <begin position="237"/>
        <end position="260"/>
    </location>
</feature>
<evidence type="ECO:0000256" key="7">
    <source>
        <dbReference type="ARBA" id="ARBA00022840"/>
    </source>
</evidence>
<evidence type="ECO:0000256" key="1">
    <source>
        <dbReference type="ARBA" id="ARBA00004141"/>
    </source>
</evidence>
<protein>
    <submittedName>
        <fullName evidence="14">P-loop containing nucleoside triphosphate hydrolase protein</fullName>
    </submittedName>
</protein>
<dbReference type="InterPro" id="IPR027417">
    <property type="entry name" value="P-loop_NTPase"/>
</dbReference>